<name>A0A5P6ABQ4_RAOPL</name>
<dbReference type="InterPro" id="IPR038277">
    <property type="entry name" value="UreF_sf"/>
</dbReference>
<dbReference type="Pfam" id="PF01730">
    <property type="entry name" value="UreF"/>
    <property type="match status" value="1"/>
</dbReference>
<gene>
    <name evidence="3" type="primary">ureF</name>
    <name evidence="4" type="ORF">DMB90_26655</name>
</gene>
<dbReference type="GO" id="GO:0005737">
    <property type="term" value="C:cytoplasm"/>
    <property type="evidence" value="ECO:0007669"/>
    <property type="project" value="UniProtKB-SubCell"/>
</dbReference>
<accession>A0A5P6ABQ4</accession>
<organism evidence="4">
    <name type="scientific">Raoultella planticola</name>
    <name type="common">Klebsiella planticola</name>
    <dbReference type="NCBI Taxonomy" id="575"/>
    <lineage>
        <taxon>Bacteria</taxon>
        <taxon>Pseudomonadati</taxon>
        <taxon>Pseudomonadota</taxon>
        <taxon>Gammaproteobacteria</taxon>
        <taxon>Enterobacterales</taxon>
        <taxon>Enterobacteriaceae</taxon>
        <taxon>Klebsiella/Raoultella group</taxon>
        <taxon>Raoultella</taxon>
    </lineage>
</organism>
<dbReference type="EMBL" id="CP029752">
    <property type="protein sequence ID" value="QFG77094.1"/>
    <property type="molecule type" value="Genomic_DNA"/>
</dbReference>
<comment type="similarity">
    <text evidence="3">Belongs to the UreF family.</text>
</comment>
<dbReference type="Gene3D" id="1.10.4190.10">
    <property type="entry name" value="Urease accessory protein UreF"/>
    <property type="match status" value="1"/>
</dbReference>
<dbReference type="GO" id="GO:0016151">
    <property type="term" value="F:nickel cation binding"/>
    <property type="evidence" value="ECO:0007669"/>
    <property type="project" value="UniProtKB-UniRule"/>
</dbReference>
<reference evidence="4" key="1">
    <citation type="submission" date="2018-05" db="EMBL/GenBank/DDBJ databases">
        <title>Bacterial isolates from healthy term breastfed infants carrying antibiotic resistance genes.</title>
        <authorList>
            <person name="Casaburi G."/>
        </authorList>
    </citation>
    <scope>NUCLEOTIDE SEQUENCE [LARGE SCALE GENOMIC DNA]</scope>
    <source>
        <strain evidence="4">7084_4</strain>
    </source>
</reference>
<dbReference type="HAMAP" id="MF_01385">
    <property type="entry name" value="UreF"/>
    <property type="match status" value="1"/>
</dbReference>
<evidence type="ECO:0000256" key="3">
    <source>
        <dbReference type="HAMAP-Rule" id="MF_01385"/>
    </source>
</evidence>
<evidence type="ECO:0000313" key="4">
    <source>
        <dbReference type="EMBL" id="QFG77094.1"/>
    </source>
</evidence>
<dbReference type="PIRSF" id="PIRSF009467">
    <property type="entry name" value="Ureas_acces_UreF"/>
    <property type="match status" value="1"/>
</dbReference>
<comment type="function">
    <text evidence="3">Required for maturation of urease via the functional incorporation of the urease nickel metallocenter.</text>
</comment>
<proteinExistence type="inferred from homology"/>
<evidence type="ECO:0000256" key="2">
    <source>
        <dbReference type="ARBA" id="ARBA00023186"/>
    </source>
</evidence>
<sequence length="223" mass="24859">MPTSEKRLRLMQLASSNLPVGGYSWSQGLEWAVEAGWCPMPPLLNAGSCSRWNRAFTVDLPLFARLYQACENDDLPSAQRWTAWLLACRETRELREEERNRGAAFARLLADWQPDCPPAWRVLCRQSQLAGMAWLGVRWQIALPDLALSLGYSWIESAVMAGVKLVPFGQQAAQQLILRLCDRYAADMTCALAAPDSAIGSSTPLAAIASARHETQYSRLFRS</sequence>
<dbReference type="PANTHER" id="PTHR33620:SF1">
    <property type="entry name" value="UREASE ACCESSORY PROTEIN F"/>
    <property type="match status" value="1"/>
</dbReference>
<protein>
    <recommendedName>
        <fullName evidence="3">Urease accessory protein UreF</fullName>
    </recommendedName>
</protein>
<keyword evidence="3" id="KW-0963">Cytoplasm</keyword>
<dbReference type="InterPro" id="IPR002639">
    <property type="entry name" value="UreF"/>
</dbReference>
<keyword evidence="1 3" id="KW-0996">Nickel insertion</keyword>
<comment type="subcellular location">
    <subcellularLocation>
        <location evidence="3">Cytoplasm</location>
    </subcellularLocation>
</comment>
<evidence type="ECO:0000256" key="1">
    <source>
        <dbReference type="ARBA" id="ARBA00022988"/>
    </source>
</evidence>
<comment type="subunit">
    <text evidence="3">UreD, UreF and UreG form a complex that acts as a GTP-hydrolysis-dependent molecular chaperone, activating the urease apoprotein by helping to assemble the nickel containing metallocenter of UreC. The UreE protein probably delivers the nickel.</text>
</comment>
<keyword evidence="2 3" id="KW-0143">Chaperone</keyword>
<dbReference type="AlphaFoldDB" id="A0A5P6ABQ4"/>
<dbReference type="PANTHER" id="PTHR33620">
    <property type="entry name" value="UREASE ACCESSORY PROTEIN F"/>
    <property type="match status" value="1"/>
</dbReference>